<dbReference type="Proteomes" id="UP000503640">
    <property type="component" value="Unassembled WGS sequence"/>
</dbReference>
<organism evidence="11 12">
    <name type="scientific">Anaeromyxobacter diazotrophicus</name>
    <dbReference type="NCBI Taxonomy" id="2590199"/>
    <lineage>
        <taxon>Bacteria</taxon>
        <taxon>Pseudomonadati</taxon>
        <taxon>Myxococcota</taxon>
        <taxon>Myxococcia</taxon>
        <taxon>Myxococcales</taxon>
        <taxon>Cystobacterineae</taxon>
        <taxon>Anaeromyxobacteraceae</taxon>
        <taxon>Anaeromyxobacter</taxon>
    </lineage>
</organism>
<dbReference type="AlphaFoldDB" id="A0A7I9VTH7"/>
<evidence type="ECO:0000256" key="1">
    <source>
        <dbReference type="ARBA" id="ARBA00001946"/>
    </source>
</evidence>
<dbReference type="GO" id="GO:0046872">
    <property type="term" value="F:metal ion binding"/>
    <property type="evidence" value="ECO:0007669"/>
    <property type="project" value="UniProtKB-KW"/>
</dbReference>
<comment type="cofactor">
    <cofactor evidence="1">
        <name>Mg(2+)</name>
        <dbReference type="ChEBI" id="CHEBI:18420"/>
    </cofactor>
</comment>
<comment type="caution">
    <text evidence="11">The sequence shown here is derived from an EMBL/GenBank/DDBJ whole genome shotgun (WGS) entry which is preliminary data.</text>
</comment>
<dbReference type="InterPro" id="IPR052038">
    <property type="entry name" value="Type-VII_TA_antitoxin"/>
</dbReference>
<keyword evidence="12" id="KW-1185">Reference proteome</keyword>
<keyword evidence="4" id="KW-0548">Nucleotidyltransferase</keyword>
<protein>
    <submittedName>
        <fullName evidence="11">Nucleotidyltransferase</fullName>
    </submittedName>
</protein>
<sequence length="101" mass="11343">MATRIPIDRGALADFCGRHHVRKLSLFGSVLRQDFRPDSDVDVLVEFEPDHVPGFIALHEMERELSGLLGGRTVDLVTERFLNQRIRDRVLAGAEVQYAAG</sequence>
<evidence type="ECO:0000256" key="4">
    <source>
        <dbReference type="ARBA" id="ARBA00022695"/>
    </source>
</evidence>
<comment type="similarity">
    <text evidence="9">Belongs to the MntA antitoxin family.</text>
</comment>
<keyword evidence="6" id="KW-0547">Nucleotide-binding</keyword>
<evidence type="ECO:0000256" key="7">
    <source>
        <dbReference type="ARBA" id="ARBA00022840"/>
    </source>
</evidence>
<evidence type="ECO:0000256" key="6">
    <source>
        <dbReference type="ARBA" id="ARBA00022741"/>
    </source>
</evidence>
<dbReference type="Pfam" id="PF01909">
    <property type="entry name" value="NTP_transf_2"/>
    <property type="match status" value="1"/>
</dbReference>
<evidence type="ECO:0000313" key="12">
    <source>
        <dbReference type="Proteomes" id="UP000503640"/>
    </source>
</evidence>
<evidence type="ECO:0000256" key="3">
    <source>
        <dbReference type="ARBA" id="ARBA00022679"/>
    </source>
</evidence>
<evidence type="ECO:0000256" key="2">
    <source>
        <dbReference type="ARBA" id="ARBA00022649"/>
    </source>
</evidence>
<evidence type="ECO:0000256" key="8">
    <source>
        <dbReference type="ARBA" id="ARBA00022842"/>
    </source>
</evidence>
<accession>A0A7I9VTH7</accession>
<evidence type="ECO:0000256" key="5">
    <source>
        <dbReference type="ARBA" id="ARBA00022723"/>
    </source>
</evidence>
<dbReference type="GO" id="GO:0005524">
    <property type="term" value="F:ATP binding"/>
    <property type="evidence" value="ECO:0007669"/>
    <property type="project" value="UniProtKB-KW"/>
</dbReference>
<keyword evidence="5" id="KW-0479">Metal-binding</keyword>
<name>A0A7I9VTH7_9BACT</name>
<keyword evidence="2" id="KW-1277">Toxin-antitoxin system</keyword>
<dbReference type="EMBL" id="BJTG01000012">
    <property type="protein sequence ID" value="GEJ59257.1"/>
    <property type="molecule type" value="Genomic_DNA"/>
</dbReference>
<proteinExistence type="inferred from homology"/>
<evidence type="ECO:0000313" key="11">
    <source>
        <dbReference type="EMBL" id="GEJ59257.1"/>
    </source>
</evidence>
<dbReference type="PANTHER" id="PTHR33571">
    <property type="entry name" value="SSL8005 PROTEIN"/>
    <property type="match status" value="1"/>
</dbReference>
<dbReference type="Gene3D" id="3.30.460.10">
    <property type="entry name" value="Beta Polymerase, domain 2"/>
    <property type="match status" value="1"/>
</dbReference>
<evidence type="ECO:0000259" key="10">
    <source>
        <dbReference type="Pfam" id="PF01909"/>
    </source>
</evidence>
<dbReference type="InterPro" id="IPR043519">
    <property type="entry name" value="NT_sf"/>
</dbReference>
<gene>
    <name evidence="11" type="ORF">AMYX_39980</name>
</gene>
<dbReference type="RefSeq" id="WP_176068576.1">
    <property type="nucleotide sequence ID" value="NZ_BJTG01000012.1"/>
</dbReference>
<keyword evidence="3 11" id="KW-0808">Transferase</keyword>
<dbReference type="PANTHER" id="PTHR33571:SF12">
    <property type="entry name" value="BSL3053 PROTEIN"/>
    <property type="match status" value="1"/>
</dbReference>
<dbReference type="GO" id="GO:0016779">
    <property type="term" value="F:nucleotidyltransferase activity"/>
    <property type="evidence" value="ECO:0007669"/>
    <property type="project" value="UniProtKB-KW"/>
</dbReference>
<dbReference type="SUPFAM" id="SSF81301">
    <property type="entry name" value="Nucleotidyltransferase"/>
    <property type="match status" value="1"/>
</dbReference>
<keyword evidence="8" id="KW-0460">Magnesium</keyword>
<keyword evidence="7" id="KW-0067">ATP-binding</keyword>
<reference evidence="12" key="1">
    <citation type="journal article" date="2020" name="Appl. Environ. Microbiol.">
        <title>Diazotrophic Anaeromyxobacter Isolates from Soils.</title>
        <authorList>
            <person name="Masuda Y."/>
            <person name="Yamanaka H."/>
            <person name="Xu Z.X."/>
            <person name="Shiratori Y."/>
            <person name="Aono T."/>
            <person name="Amachi S."/>
            <person name="Senoo K."/>
            <person name="Itoh H."/>
        </authorList>
    </citation>
    <scope>NUCLEOTIDE SEQUENCE [LARGE SCALE GENOMIC DNA]</scope>
    <source>
        <strain evidence="12">R267</strain>
    </source>
</reference>
<evidence type="ECO:0000256" key="9">
    <source>
        <dbReference type="ARBA" id="ARBA00038276"/>
    </source>
</evidence>
<dbReference type="InterPro" id="IPR002934">
    <property type="entry name" value="Polymerase_NTP_transf_dom"/>
</dbReference>
<dbReference type="CDD" id="cd05403">
    <property type="entry name" value="NT_KNTase_like"/>
    <property type="match status" value="1"/>
</dbReference>
<feature type="domain" description="Polymerase nucleotidyl transferase" evidence="10">
    <location>
        <begin position="15"/>
        <end position="90"/>
    </location>
</feature>